<dbReference type="EMBL" id="CP053661">
    <property type="protein sequence ID" value="QKD81817.1"/>
    <property type="molecule type" value="Genomic_DNA"/>
</dbReference>
<dbReference type="PROSITE" id="PS51354">
    <property type="entry name" value="GLUTAREDOXIN_2"/>
    <property type="match status" value="1"/>
</dbReference>
<accession>A0A6M8BAL4</accession>
<evidence type="ECO:0000256" key="7">
    <source>
        <dbReference type="ARBA" id="ARBA00023136"/>
    </source>
</evidence>
<keyword evidence="5 10" id="KW-1133">Transmembrane helix</keyword>
<dbReference type="SUPFAM" id="SSF52833">
    <property type="entry name" value="Thioredoxin-like"/>
    <property type="match status" value="1"/>
</dbReference>
<keyword evidence="4" id="KW-0874">Quinone</keyword>
<proteinExistence type="inferred from homology"/>
<dbReference type="SMART" id="SM00756">
    <property type="entry name" value="VKc"/>
    <property type="match status" value="1"/>
</dbReference>
<evidence type="ECO:0000313" key="12">
    <source>
        <dbReference type="EMBL" id="QKD81817.1"/>
    </source>
</evidence>
<gene>
    <name evidence="12" type="ORF">HPC62_06050</name>
</gene>
<dbReference type="Gene3D" id="3.40.30.10">
    <property type="entry name" value="Glutaredoxin"/>
    <property type="match status" value="1"/>
</dbReference>
<keyword evidence="9" id="KW-0676">Redox-active center</keyword>
<dbReference type="GO" id="GO:0016491">
    <property type="term" value="F:oxidoreductase activity"/>
    <property type="evidence" value="ECO:0007669"/>
    <property type="project" value="UniProtKB-KW"/>
</dbReference>
<dbReference type="GO" id="GO:0048038">
    <property type="term" value="F:quinone binding"/>
    <property type="evidence" value="ECO:0007669"/>
    <property type="project" value="UniProtKB-KW"/>
</dbReference>
<evidence type="ECO:0000256" key="6">
    <source>
        <dbReference type="ARBA" id="ARBA00023002"/>
    </source>
</evidence>
<dbReference type="Proteomes" id="UP000505210">
    <property type="component" value="Chromosome"/>
</dbReference>
<feature type="domain" description="Vitamin K epoxide reductase" evidence="11">
    <location>
        <begin position="11"/>
        <end position="159"/>
    </location>
</feature>
<comment type="subcellular location">
    <subcellularLocation>
        <location evidence="1">Membrane</location>
        <topology evidence="1">Multi-pass membrane protein</topology>
    </subcellularLocation>
</comment>
<evidence type="ECO:0000256" key="2">
    <source>
        <dbReference type="ARBA" id="ARBA00006214"/>
    </source>
</evidence>
<evidence type="ECO:0000256" key="4">
    <source>
        <dbReference type="ARBA" id="ARBA00022719"/>
    </source>
</evidence>
<protein>
    <submittedName>
        <fullName evidence="12">Vitamin K epoxide reductase family protein</fullName>
    </submittedName>
</protein>
<evidence type="ECO:0000256" key="1">
    <source>
        <dbReference type="ARBA" id="ARBA00004141"/>
    </source>
</evidence>
<evidence type="ECO:0000313" key="13">
    <source>
        <dbReference type="Proteomes" id="UP000505210"/>
    </source>
</evidence>
<dbReference type="AlphaFoldDB" id="A0A6M8BAL4"/>
<dbReference type="GO" id="GO:0016020">
    <property type="term" value="C:membrane"/>
    <property type="evidence" value="ECO:0007669"/>
    <property type="project" value="UniProtKB-SubCell"/>
</dbReference>
<dbReference type="Pfam" id="PF07884">
    <property type="entry name" value="VKOR"/>
    <property type="match status" value="1"/>
</dbReference>
<feature type="transmembrane region" description="Helical" evidence="10">
    <location>
        <begin position="167"/>
        <end position="185"/>
    </location>
</feature>
<dbReference type="Gene3D" id="1.20.1440.130">
    <property type="entry name" value="VKOR domain"/>
    <property type="match status" value="1"/>
</dbReference>
<feature type="transmembrane region" description="Helical" evidence="10">
    <location>
        <begin position="63"/>
        <end position="82"/>
    </location>
</feature>
<dbReference type="RefSeq" id="WP_172354205.1">
    <property type="nucleotide sequence ID" value="NZ_CP053661.1"/>
</dbReference>
<dbReference type="InterPro" id="IPR044698">
    <property type="entry name" value="VKOR/LTO1"/>
</dbReference>
<feature type="transmembrane region" description="Helical" evidence="10">
    <location>
        <begin position="131"/>
        <end position="155"/>
    </location>
</feature>
<comment type="similarity">
    <text evidence="2">Belongs to the VKOR family.</text>
</comment>
<name>A0A6M8BAL4_9CYAN</name>
<reference evidence="12 13" key="1">
    <citation type="submission" date="2020-05" db="EMBL/GenBank/DDBJ databases">
        <title>Complete genome sequence of of a novel Thermoleptolyngbya strain isolated from hot springs of Ganzi, Sichuan China.</title>
        <authorList>
            <person name="Tang J."/>
            <person name="Daroch M."/>
            <person name="Li L."/>
            <person name="Waleron K."/>
            <person name="Waleron M."/>
            <person name="Waleron M."/>
        </authorList>
    </citation>
    <scope>NUCLEOTIDE SEQUENCE [LARGE SCALE GENOMIC DNA]</scope>
    <source>
        <strain evidence="12 13">PKUAC-SCTA183</strain>
    </source>
</reference>
<dbReference type="KEGG" id="theu:HPC62_06050"/>
<keyword evidence="6" id="KW-0560">Oxidoreductase</keyword>
<evidence type="ECO:0000256" key="8">
    <source>
        <dbReference type="ARBA" id="ARBA00023157"/>
    </source>
</evidence>
<dbReference type="PANTHER" id="PTHR34573:SF1">
    <property type="entry name" value="VITAMIN K EPOXIDE REDUCTASE DOMAIN-CONTAINING PROTEIN"/>
    <property type="match status" value="1"/>
</dbReference>
<keyword evidence="7 10" id="KW-0472">Membrane</keyword>
<evidence type="ECO:0000256" key="10">
    <source>
        <dbReference type="SAM" id="Phobius"/>
    </source>
</evidence>
<evidence type="ECO:0000256" key="9">
    <source>
        <dbReference type="ARBA" id="ARBA00023284"/>
    </source>
</evidence>
<evidence type="ECO:0000256" key="5">
    <source>
        <dbReference type="ARBA" id="ARBA00022989"/>
    </source>
</evidence>
<dbReference type="InterPro" id="IPR036249">
    <property type="entry name" value="Thioredoxin-like_sf"/>
</dbReference>
<evidence type="ECO:0000256" key="3">
    <source>
        <dbReference type="ARBA" id="ARBA00022692"/>
    </source>
</evidence>
<keyword evidence="13" id="KW-1185">Reference proteome</keyword>
<dbReference type="InterPro" id="IPR012932">
    <property type="entry name" value="VKOR"/>
</dbReference>
<keyword evidence="8" id="KW-1015">Disulfide bond</keyword>
<keyword evidence="3 10" id="KW-0812">Transmembrane</keyword>
<dbReference type="InterPro" id="IPR038354">
    <property type="entry name" value="VKOR_sf"/>
</dbReference>
<dbReference type="CDD" id="cd12916">
    <property type="entry name" value="VKOR_1"/>
    <property type="match status" value="1"/>
</dbReference>
<sequence>MSRRRQTPWLHRQSRKVIGAIALLGALNTAYLTATRLFGGEAACPTSGCQQVLSSPYATLFGQPLALFGLLAYLGMAAFAFAPLLVNPDQNKTLRTSLDNTTWLLLFAGSTAMLVFSGYLMYIMFSEFVVPFGAAGICVYCIASALFALAMFLLTMFGRAWEDVGQLIFSGILVGAVVLVGSLGWHNIIKTPPSEAVNGPSVPPVTTVSGQAEVELARHLKRIGAKMFGAYWCPHCHDQKQLFGQPAAAEIPYIECAPDGANSQTALCRATPQVTGYPTWEINGQFYSGTQTLEQLAKASGYQGPTNFQISP</sequence>
<organism evidence="12 13">
    <name type="scientific">Thermoleptolyngbya sichuanensis A183</name>
    <dbReference type="NCBI Taxonomy" id="2737172"/>
    <lineage>
        <taxon>Bacteria</taxon>
        <taxon>Bacillati</taxon>
        <taxon>Cyanobacteriota</taxon>
        <taxon>Cyanophyceae</taxon>
        <taxon>Oculatellales</taxon>
        <taxon>Oculatellaceae</taxon>
        <taxon>Thermoleptolyngbya</taxon>
        <taxon>Thermoleptolyngbya sichuanensis</taxon>
    </lineage>
</organism>
<dbReference type="PANTHER" id="PTHR34573">
    <property type="entry name" value="VKC DOMAIN-CONTAINING PROTEIN"/>
    <property type="match status" value="1"/>
</dbReference>
<evidence type="ECO:0000259" key="11">
    <source>
        <dbReference type="SMART" id="SM00756"/>
    </source>
</evidence>
<feature type="transmembrane region" description="Helical" evidence="10">
    <location>
        <begin position="103"/>
        <end position="125"/>
    </location>
</feature>